<sequence length="302" mass="32181">MRVLMGERFHDSLAAPAGGAKAPAVTSPRERLCENRAPFTVELQMLRVLTVALCGALSLTACAQPAPPAAKPVAQPASSAAPANANADQTVRSALAGLDPKFKPDYIGAAPFPGFREVLVGGQVLYVSDDGRYLMQSQPYDIQNRAPASSAGLLAYRKQLLDKVPRGDRIVFAAANPKHTLTVFTDIECGYCRKLHQDLPELNRMGITVEYVAFPRMGPGSKDFTDMISVWCASDRRKALTSAKQGQPVAPKNCTSPVAMQYNLGQQVGVSGTPAVFAADGTQLGGYVPPAQLLKALERQAN</sequence>
<accession>A0AAP5AKY5</accession>
<dbReference type="EMBL" id="JAUTAS010000001">
    <property type="protein sequence ID" value="MDQ1109882.1"/>
    <property type="molecule type" value="Genomic_DNA"/>
</dbReference>
<dbReference type="PANTHER" id="PTHR35272">
    <property type="entry name" value="THIOL:DISULFIDE INTERCHANGE PROTEIN DSBC-RELATED"/>
    <property type="match status" value="1"/>
</dbReference>
<name>A0AAP5AKY5_9GAMM</name>
<evidence type="ECO:0000256" key="2">
    <source>
        <dbReference type="ARBA" id="ARBA00009813"/>
    </source>
</evidence>
<evidence type="ECO:0000256" key="6">
    <source>
        <dbReference type="ARBA" id="ARBA00023284"/>
    </source>
</evidence>
<organism evidence="10 11">
    <name type="scientific">Stenotrophomonas rhizophila</name>
    <dbReference type="NCBI Taxonomy" id="216778"/>
    <lineage>
        <taxon>Bacteria</taxon>
        <taxon>Pseudomonadati</taxon>
        <taxon>Pseudomonadota</taxon>
        <taxon>Gammaproteobacteria</taxon>
        <taxon>Lysobacterales</taxon>
        <taxon>Lysobacteraceae</taxon>
        <taxon>Stenotrophomonas</taxon>
    </lineage>
</organism>
<protein>
    <recommendedName>
        <fullName evidence="7">Thiol:disulfide interchange protein</fullName>
    </recommendedName>
</protein>
<dbReference type="InterPro" id="IPR009094">
    <property type="entry name" value="DiS-bond_isomerase_DsbC/G_N_sf"/>
</dbReference>
<feature type="domain" description="Disulphide bond isomerase DsbC/G N-terminal" evidence="8">
    <location>
        <begin position="84"/>
        <end position="145"/>
    </location>
</feature>
<dbReference type="Gene3D" id="3.40.30.10">
    <property type="entry name" value="Glutaredoxin"/>
    <property type="match status" value="1"/>
</dbReference>
<keyword evidence="3 7" id="KW-0732">Signal</keyword>
<evidence type="ECO:0000256" key="7">
    <source>
        <dbReference type="RuleBase" id="RU364038"/>
    </source>
</evidence>
<reference evidence="10" key="1">
    <citation type="submission" date="2023-07" db="EMBL/GenBank/DDBJ databases">
        <title>Functional and genomic diversity of the sorghum phyllosphere microbiome.</title>
        <authorList>
            <person name="Shade A."/>
        </authorList>
    </citation>
    <scope>NUCLEOTIDE SEQUENCE</scope>
    <source>
        <strain evidence="10">SORGH_AS_0457</strain>
    </source>
</reference>
<keyword evidence="10" id="KW-0413">Isomerase</keyword>
<dbReference type="SUPFAM" id="SSF52833">
    <property type="entry name" value="Thioredoxin-like"/>
    <property type="match status" value="1"/>
</dbReference>
<dbReference type="Proteomes" id="UP001226084">
    <property type="component" value="Unassembled WGS sequence"/>
</dbReference>
<dbReference type="Pfam" id="PF10411">
    <property type="entry name" value="DsbC_N"/>
    <property type="match status" value="1"/>
</dbReference>
<dbReference type="InterPro" id="IPR051470">
    <property type="entry name" value="Thiol:disulfide_interchange"/>
</dbReference>
<evidence type="ECO:0000259" key="8">
    <source>
        <dbReference type="Pfam" id="PF10411"/>
    </source>
</evidence>
<keyword evidence="6 7" id="KW-0676">Redox-active center</keyword>
<evidence type="ECO:0000313" key="10">
    <source>
        <dbReference type="EMBL" id="MDQ1109882.1"/>
    </source>
</evidence>
<comment type="subcellular location">
    <subcellularLocation>
        <location evidence="1 7">Periplasm</location>
    </subcellularLocation>
</comment>
<feature type="domain" description="Thioredoxin-like fold" evidence="9">
    <location>
        <begin position="173"/>
        <end position="297"/>
    </location>
</feature>
<dbReference type="InterPro" id="IPR033954">
    <property type="entry name" value="DiS-bond_Isoase_DsbC/G"/>
</dbReference>
<evidence type="ECO:0000256" key="5">
    <source>
        <dbReference type="ARBA" id="ARBA00023157"/>
    </source>
</evidence>
<evidence type="ECO:0000259" key="9">
    <source>
        <dbReference type="Pfam" id="PF13098"/>
    </source>
</evidence>
<gene>
    <name evidence="10" type="ORF">QE424_003041</name>
</gene>
<dbReference type="PANTHER" id="PTHR35272:SF3">
    <property type="entry name" value="THIOL:DISULFIDE INTERCHANGE PROTEIN DSBC"/>
    <property type="match status" value="1"/>
</dbReference>
<dbReference type="SUPFAM" id="SSF54423">
    <property type="entry name" value="DsbC/DsbG N-terminal domain-like"/>
    <property type="match status" value="1"/>
</dbReference>
<dbReference type="InterPro" id="IPR012336">
    <property type="entry name" value="Thioredoxin-like_fold"/>
</dbReference>
<comment type="caution">
    <text evidence="10">The sequence shown here is derived from an EMBL/GenBank/DDBJ whole genome shotgun (WGS) entry which is preliminary data.</text>
</comment>
<dbReference type="GO" id="GO:0016853">
    <property type="term" value="F:isomerase activity"/>
    <property type="evidence" value="ECO:0007669"/>
    <property type="project" value="UniProtKB-KW"/>
</dbReference>
<keyword evidence="5" id="KW-1015">Disulfide bond</keyword>
<dbReference type="GO" id="GO:0042597">
    <property type="term" value="C:periplasmic space"/>
    <property type="evidence" value="ECO:0007669"/>
    <property type="project" value="UniProtKB-SubCell"/>
</dbReference>
<dbReference type="AlphaFoldDB" id="A0AAP5AKY5"/>
<dbReference type="CDD" id="cd03020">
    <property type="entry name" value="DsbA_DsbC_DsbG"/>
    <property type="match status" value="1"/>
</dbReference>
<comment type="function">
    <text evidence="7">Required for disulfide bond formation in some periplasmic proteins. Acts by transferring its disulfide bond to other proteins and is reduced in the process.</text>
</comment>
<evidence type="ECO:0000256" key="1">
    <source>
        <dbReference type="ARBA" id="ARBA00004418"/>
    </source>
</evidence>
<evidence type="ECO:0000256" key="4">
    <source>
        <dbReference type="ARBA" id="ARBA00022764"/>
    </source>
</evidence>
<comment type="similarity">
    <text evidence="2 7">Belongs to the thioredoxin family. DsbC subfamily.</text>
</comment>
<dbReference type="InterPro" id="IPR018950">
    <property type="entry name" value="DiS-bond_isomerase_DsbC/G_N"/>
</dbReference>
<dbReference type="Pfam" id="PF13098">
    <property type="entry name" value="Thioredoxin_2"/>
    <property type="match status" value="1"/>
</dbReference>
<dbReference type="InterPro" id="IPR036249">
    <property type="entry name" value="Thioredoxin-like_sf"/>
</dbReference>
<evidence type="ECO:0000313" key="11">
    <source>
        <dbReference type="Proteomes" id="UP001226084"/>
    </source>
</evidence>
<keyword evidence="4 7" id="KW-0574">Periplasm</keyword>
<evidence type="ECO:0000256" key="3">
    <source>
        <dbReference type="ARBA" id="ARBA00022729"/>
    </source>
</evidence>
<dbReference type="Gene3D" id="3.10.450.70">
    <property type="entry name" value="Disulphide bond isomerase, DsbC/G, N-terminal"/>
    <property type="match status" value="1"/>
</dbReference>
<proteinExistence type="inferred from homology"/>